<accession>A0A7W9SQX3</accession>
<protein>
    <submittedName>
        <fullName evidence="1">Uncharacterized protein</fullName>
    </submittedName>
</protein>
<reference evidence="1 2" key="1">
    <citation type="submission" date="2020-08" db="EMBL/GenBank/DDBJ databases">
        <title>Genomic Encyclopedia of Type Strains, Phase IV (KMG-IV): sequencing the most valuable type-strain genomes for metagenomic binning, comparative biology and taxonomic classification.</title>
        <authorList>
            <person name="Goeker M."/>
        </authorList>
    </citation>
    <scope>NUCLEOTIDE SEQUENCE [LARGE SCALE GENOMIC DNA]</scope>
    <source>
        <strain evidence="1 2">DSM 23562</strain>
    </source>
</reference>
<comment type="caution">
    <text evidence="1">The sequence shown here is derived from an EMBL/GenBank/DDBJ whole genome shotgun (WGS) entry which is preliminary data.</text>
</comment>
<dbReference type="EMBL" id="JACHGW010000002">
    <property type="protein sequence ID" value="MBB6051176.1"/>
    <property type="molecule type" value="Genomic_DNA"/>
</dbReference>
<proteinExistence type="predicted"/>
<dbReference type="AlphaFoldDB" id="A0A7W9SQX3"/>
<evidence type="ECO:0000313" key="2">
    <source>
        <dbReference type="Proteomes" id="UP000520814"/>
    </source>
</evidence>
<dbReference type="Proteomes" id="UP000520814">
    <property type="component" value="Unassembled WGS sequence"/>
</dbReference>
<dbReference type="RefSeq" id="WP_184197489.1">
    <property type="nucleotide sequence ID" value="NZ_JACHGW010000002.1"/>
</dbReference>
<sequence>MQQVHASGASPLPGSVKPRLVQGMVRFVTPVGTPIPQLEVFLDGKRTRTNAQGEAFWRGIRSNYLYEGPEIAIRDRNWVWSHQREPLSGDLERRFVEQGRMYHRAIVARRREVAFFYYTVSGPTRPNFACYLLELHPVDPSVPKPTPYGNVYLTIRPGRYRVRLGVERRVVAPGERHVIWSWLPETLTFRGGETRSRRFVVP</sequence>
<keyword evidence="2" id="KW-1185">Reference proteome</keyword>
<evidence type="ECO:0000313" key="1">
    <source>
        <dbReference type="EMBL" id="MBB6051176.1"/>
    </source>
</evidence>
<name>A0A7W9SQX3_ARMRO</name>
<gene>
    <name evidence="1" type="ORF">HNQ39_002967</name>
</gene>
<organism evidence="1 2">
    <name type="scientific">Armatimonas rosea</name>
    <dbReference type="NCBI Taxonomy" id="685828"/>
    <lineage>
        <taxon>Bacteria</taxon>
        <taxon>Bacillati</taxon>
        <taxon>Armatimonadota</taxon>
        <taxon>Armatimonadia</taxon>
        <taxon>Armatimonadales</taxon>
        <taxon>Armatimonadaceae</taxon>
        <taxon>Armatimonas</taxon>
    </lineage>
</organism>